<feature type="domain" description="F-box" evidence="1">
    <location>
        <begin position="75"/>
        <end position="124"/>
    </location>
</feature>
<protein>
    <recommendedName>
        <fullName evidence="1">F-box domain-containing protein</fullName>
    </recommendedName>
</protein>
<dbReference type="CDD" id="cd22150">
    <property type="entry name" value="F-box_CeFBXA-like"/>
    <property type="match status" value="1"/>
</dbReference>
<dbReference type="SUPFAM" id="SSF81383">
    <property type="entry name" value="F-box domain"/>
    <property type="match status" value="1"/>
</dbReference>
<dbReference type="Proteomes" id="UP000663853">
    <property type="component" value="Unassembled WGS sequence"/>
</dbReference>
<comment type="caution">
    <text evidence="2">The sequence shown here is derived from an EMBL/GenBank/DDBJ whole genome shotgun (WGS) entry which is preliminary data.</text>
</comment>
<reference evidence="2" key="1">
    <citation type="submission" date="2021-01" db="EMBL/GenBank/DDBJ databases">
        <authorList>
            <person name="Kaushik A."/>
        </authorList>
    </citation>
    <scope>NUCLEOTIDE SEQUENCE</scope>
    <source>
        <strain evidence="2">AG6-10EEA</strain>
    </source>
</reference>
<proteinExistence type="predicted"/>
<dbReference type="Pfam" id="PF00646">
    <property type="entry name" value="F-box"/>
    <property type="match status" value="1"/>
</dbReference>
<sequence>MDTGQTRSRGVSYSLSALPLSPDCHHLPTMSQHMYNQEYLRKLQFADQQVAATRMIAGEFRFGPPPLTKPHIHSFWRFMDLPTEVITEVLCNVTPFELLSLSHTCKPLRDVIMRRNAEYIWSAAEGNSPTYPSYPWADISKPCFAGLLFMMICSACGQHTTNPLDPFLLVRLCTKCCPKELVGFPQPLQPTSLPLWELIPHTFLKCDPFLASHPRYTLRKQYEAISNTITLISRSVSMISYHRWTKETREEVALRQKFGQSLHVYFEKLEKTYQRSLEGVRVQRTKEIKRRLRELGWLEDDFDFAPPQSKEWALLVNKPRLLTDHEWSEIYLKLGPLLFSNRTRVQQARREKNLALQNSLLTEFLTTLKADILWHPLLPFFRAFGITHQPRAVTEFLNSYPFPGNELAKTWPFFLDVGHTELGDEDLKARFASDRGRIKGYIASWRSDIEITLANRLMEERGVHTMAEAEPWCRVEVNRSDRDMKALPLHVQLLLRADSLFTDGSSKCKPLYYPEFIPTKPQFVSGYTRPIICVDKFHRASEPEQVARALLGALGLENASYLELATFGERFICFRCAPRSRKLMDWKGILNHYLDEQRFWKFATRTGPRFKTITPIPMECAHRLAPTGNLPLVDLLTPGSAKLWKSSMPQLLFEEDKYFCFPCKNFGYVFLGSEMKVLRRHMRAVHGCASKIVEDVHYGLIKEGGTFLETGAAWRTRWNEFNHAEGSWSGDESE</sequence>
<dbReference type="AlphaFoldDB" id="A0A8H3CPS1"/>
<dbReference type="PROSITE" id="PS50181">
    <property type="entry name" value="FBOX"/>
    <property type="match status" value="1"/>
</dbReference>
<evidence type="ECO:0000259" key="1">
    <source>
        <dbReference type="PROSITE" id="PS50181"/>
    </source>
</evidence>
<evidence type="ECO:0000313" key="2">
    <source>
        <dbReference type="EMBL" id="CAE6491880.1"/>
    </source>
</evidence>
<dbReference type="EMBL" id="CAJMXA010003158">
    <property type="protein sequence ID" value="CAE6491880.1"/>
    <property type="molecule type" value="Genomic_DNA"/>
</dbReference>
<evidence type="ECO:0000313" key="3">
    <source>
        <dbReference type="Proteomes" id="UP000663853"/>
    </source>
</evidence>
<name>A0A8H3CPS1_9AGAM</name>
<dbReference type="InterPro" id="IPR036047">
    <property type="entry name" value="F-box-like_dom_sf"/>
</dbReference>
<organism evidence="2 3">
    <name type="scientific">Rhizoctonia solani</name>
    <dbReference type="NCBI Taxonomy" id="456999"/>
    <lineage>
        <taxon>Eukaryota</taxon>
        <taxon>Fungi</taxon>
        <taxon>Dikarya</taxon>
        <taxon>Basidiomycota</taxon>
        <taxon>Agaricomycotina</taxon>
        <taxon>Agaricomycetes</taxon>
        <taxon>Cantharellales</taxon>
        <taxon>Ceratobasidiaceae</taxon>
        <taxon>Rhizoctonia</taxon>
    </lineage>
</organism>
<accession>A0A8H3CPS1</accession>
<dbReference type="InterPro" id="IPR001810">
    <property type="entry name" value="F-box_dom"/>
</dbReference>
<gene>
    <name evidence="2" type="ORF">RDB_LOCUS102022</name>
</gene>
<dbReference type="SMART" id="SM00256">
    <property type="entry name" value="FBOX"/>
    <property type="match status" value="1"/>
</dbReference>